<gene>
    <name evidence="1" type="ORF">JAO75_01555</name>
</gene>
<organism evidence="1 2">
    <name type="scientific">Microvirga splendida</name>
    <dbReference type="NCBI Taxonomy" id="2795727"/>
    <lineage>
        <taxon>Bacteria</taxon>
        <taxon>Pseudomonadati</taxon>
        <taxon>Pseudomonadota</taxon>
        <taxon>Alphaproteobacteria</taxon>
        <taxon>Hyphomicrobiales</taxon>
        <taxon>Methylobacteriaceae</taxon>
        <taxon>Microvirga</taxon>
    </lineage>
</organism>
<keyword evidence="2" id="KW-1185">Reference proteome</keyword>
<comment type="caution">
    <text evidence="1">The sequence shown here is derived from an EMBL/GenBank/DDBJ whole genome shotgun (WGS) entry which is preliminary data.</text>
</comment>
<dbReference type="EMBL" id="JAELXT010000001">
    <property type="protein sequence ID" value="MBJ6124082.1"/>
    <property type="molecule type" value="Genomic_DNA"/>
</dbReference>
<protein>
    <recommendedName>
        <fullName evidence="3">Lipoprotein</fullName>
    </recommendedName>
</protein>
<dbReference type="PROSITE" id="PS51257">
    <property type="entry name" value="PROKAR_LIPOPROTEIN"/>
    <property type="match status" value="1"/>
</dbReference>
<accession>A0ABS0XVN0</accession>
<evidence type="ECO:0008006" key="3">
    <source>
        <dbReference type="Google" id="ProtNLM"/>
    </source>
</evidence>
<dbReference type="RefSeq" id="WP_199046083.1">
    <property type="nucleotide sequence ID" value="NZ_JAELXT010000001.1"/>
</dbReference>
<evidence type="ECO:0000313" key="2">
    <source>
        <dbReference type="Proteomes" id="UP000620670"/>
    </source>
</evidence>
<reference evidence="2" key="1">
    <citation type="submission" date="2020-12" db="EMBL/GenBank/DDBJ databases">
        <title>Hymenobacter sp.</title>
        <authorList>
            <person name="Kim M.K."/>
        </authorList>
    </citation>
    <scope>NUCLEOTIDE SEQUENCE [LARGE SCALE GENOMIC DNA]</scope>
    <source>
        <strain evidence="2">BT325</strain>
    </source>
</reference>
<evidence type="ECO:0000313" key="1">
    <source>
        <dbReference type="EMBL" id="MBJ6124082.1"/>
    </source>
</evidence>
<dbReference type="Proteomes" id="UP000620670">
    <property type="component" value="Unassembled WGS sequence"/>
</dbReference>
<proteinExistence type="predicted"/>
<sequence>MQPLKIVPVPVISILLTGCATLPRLPSEEQLSIHKIVDHVQCELALAWAALPPKSPIRNWDAGFTLDLKVRTDSGIALGADRAIELGAGLLPSVSLKAGGNATRSSTTNFNLPMGAITDDLVEACRTEPTPTETTSWRLQGSLGVGEWVARMAKIIDEQDDISALKGFSYGVEFVLKMEAGGNLAFSYVTSNASVGPSISNEETHRIVAAFAPVPPPKTTVVQVKTIRGRPVRVRRLVPQTGAPASNVDNLLQQQRLNLQLQDLQER</sequence>
<name>A0ABS0XVN0_9HYPH</name>